<accession>A0A183IJK3</accession>
<dbReference type="PANTHER" id="PTHR46641:SF2">
    <property type="entry name" value="FMRFAMIDE RECEPTOR"/>
    <property type="match status" value="1"/>
</dbReference>
<feature type="transmembrane region" description="Helical" evidence="5">
    <location>
        <begin position="260"/>
        <end position="286"/>
    </location>
</feature>
<evidence type="ECO:0000256" key="5">
    <source>
        <dbReference type="SAM" id="Phobius"/>
    </source>
</evidence>
<keyword evidence="8" id="KW-1185">Reference proteome</keyword>
<reference evidence="7 8" key="2">
    <citation type="submission" date="2018-11" db="EMBL/GenBank/DDBJ databases">
        <authorList>
            <consortium name="Pathogen Informatics"/>
        </authorList>
    </citation>
    <scope>NUCLEOTIDE SEQUENCE [LARGE SCALE GENOMIC DNA]</scope>
</reference>
<dbReference type="PANTHER" id="PTHR46641">
    <property type="entry name" value="FMRFAMIDE RECEPTOR-RELATED"/>
    <property type="match status" value="1"/>
</dbReference>
<dbReference type="WBParaSite" id="SBAD_0000396901-mRNA-1">
    <property type="protein sequence ID" value="SBAD_0000396901-mRNA-1"/>
    <property type="gene ID" value="SBAD_0000396901"/>
</dbReference>
<feature type="transmembrane region" description="Helical" evidence="5">
    <location>
        <begin position="130"/>
        <end position="148"/>
    </location>
</feature>
<evidence type="ECO:0000259" key="6">
    <source>
        <dbReference type="PROSITE" id="PS50262"/>
    </source>
</evidence>
<gene>
    <name evidence="7" type="ORF">SBAD_LOCUS3799</name>
</gene>
<evidence type="ECO:0000256" key="2">
    <source>
        <dbReference type="ARBA" id="ARBA00022692"/>
    </source>
</evidence>
<comment type="subcellular location">
    <subcellularLocation>
        <location evidence="1">Membrane</location>
    </subcellularLocation>
</comment>
<dbReference type="SUPFAM" id="SSF81321">
    <property type="entry name" value="Family A G protein-coupled receptor-like"/>
    <property type="match status" value="1"/>
</dbReference>
<evidence type="ECO:0000256" key="3">
    <source>
        <dbReference type="ARBA" id="ARBA00022989"/>
    </source>
</evidence>
<dbReference type="GO" id="GO:0016020">
    <property type="term" value="C:membrane"/>
    <property type="evidence" value="ECO:0007669"/>
    <property type="project" value="UniProtKB-SubCell"/>
</dbReference>
<feature type="transmembrane region" description="Helical" evidence="5">
    <location>
        <begin position="6"/>
        <end position="27"/>
    </location>
</feature>
<keyword evidence="2 5" id="KW-0812">Transmembrane</keyword>
<reference evidence="9" key="1">
    <citation type="submission" date="2016-06" db="UniProtKB">
        <authorList>
            <consortium name="WormBaseParasite"/>
        </authorList>
    </citation>
    <scope>IDENTIFICATION</scope>
</reference>
<evidence type="ECO:0000256" key="4">
    <source>
        <dbReference type="ARBA" id="ARBA00023136"/>
    </source>
</evidence>
<proteinExistence type="predicted"/>
<sequence length="359" mass="41115">MAGFELRTALLYCVSTLGVAGSVLCIYTMSHLSFKKHSIFRLLLTTMCYADLCFNVLNFSAVYFETNSSVCVTANSSSSLLPLHFLRFVKGLMQSISLFCDLSTALLALERYLSVCKPIFWHTVSRMTKLRMCYVSLTLAALASGMRFTCSFTNDVLYVYRNNSPVYNRMLKNRFYYSSTFEVLNLITGIVIPCILIAVIFFLTISVILGIKRRAQMHQFSLQWSSVSAKLLFFVIGRKLSTLTTNTLHERKLKEARNRAMLIVVTLVGFLLDQFSYIFSATCYLVEINDFRFPEDRLLPITFGNVYRLTVVMVVKIVCAVMESLAHTINFYAYVLFNATFRERFKEKIACNDRRHDSV</sequence>
<dbReference type="Gene3D" id="1.20.1070.10">
    <property type="entry name" value="Rhodopsin 7-helix transmembrane proteins"/>
    <property type="match status" value="1"/>
</dbReference>
<dbReference type="EMBL" id="UZAM01007957">
    <property type="protein sequence ID" value="VDP02409.1"/>
    <property type="molecule type" value="Genomic_DNA"/>
</dbReference>
<keyword evidence="4 5" id="KW-0472">Membrane</keyword>
<evidence type="ECO:0000256" key="1">
    <source>
        <dbReference type="ARBA" id="ARBA00004370"/>
    </source>
</evidence>
<evidence type="ECO:0000313" key="9">
    <source>
        <dbReference type="WBParaSite" id="SBAD_0000396901-mRNA-1"/>
    </source>
</evidence>
<dbReference type="OrthoDB" id="9831531at2759"/>
<dbReference type="Proteomes" id="UP000270296">
    <property type="component" value="Unassembled WGS sequence"/>
</dbReference>
<feature type="transmembrane region" description="Helical" evidence="5">
    <location>
        <begin position="39"/>
        <end position="64"/>
    </location>
</feature>
<evidence type="ECO:0000313" key="7">
    <source>
        <dbReference type="EMBL" id="VDP02409.1"/>
    </source>
</evidence>
<feature type="domain" description="G-protein coupled receptors family 1 profile" evidence="6">
    <location>
        <begin position="21"/>
        <end position="334"/>
    </location>
</feature>
<dbReference type="AlphaFoldDB" id="A0A183IJK3"/>
<feature type="transmembrane region" description="Helical" evidence="5">
    <location>
        <begin position="186"/>
        <end position="211"/>
    </location>
</feature>
<organism evidence="9">
    <name type="scientific">Soboliphyme baturini</name>
    <dbReference type="NCBI Taxonomy" id="241478"/>
    <lineage>
        <taxon>Eukaryota</taxon>
        <taxon>Metazoa</taxon>
        <taxon>Ecdysozoa</taxon>
        <taxon>Nematoda</taxon>
        <taxon>Enoplea</taxon>
        <taxon>Dorylaimia</taxon>
        <taxon>Dioctophymatida</taxon>
        <taxon>Dioctophymatoidea</taxon>
        <taxon>Soboliphymatidae</taxon>
        <taxon>Soboliphyme</taxon>
    </lineage>
</organism>
<name>A0A183IJK3_9BILA</name>
<protein>
    <submittedName>
        <fullName evidence="9">G_PROTEIN_RECEP_F1_2 domain-containing protein</fullName>
    </submittedName>
</protein>
<dbReference type="InterPro" id="IPR017452">
    <property type="entry name" value="GPCR_Rhodpsn_7TM"/>
</dbReference>
<keyword evidence="3 5" id="KW-1133">Transmembrane helix</keyword>
<feature type="transmembrane region" description="Helical" evidence="5">
    <location>
        <begin position="306"/>
        <end position="337"/>
    </location>
</feature>
<evidence type="ECO:0000313" key="8">
    <source>
        <dbReference type="Proteomes" id="UP000270296"/>
    </source>
</evidence>
<dbReference type="InterPro" id="IPR052954">
    <property type="entry name" value="GPCR-Ligand_Int"/>
</dbReference>
<dbReference type="PROSITE" id="PS50262">
    <property type="entry name" value="G_PROTEIN_RECEP_F1_2"/>
    <property type="match status" value="1"/>
</dbReference>